<comment type="caution">
    <text evidence="2">The sequence shown here is derived from an EMBL/GenBank/DDBJ whole genome shotgun (WGS) entry which is preliminary data.</text>
</comment>
<dbReference type="Proteomes" id="UP000245956">
    <property type="component" value="Unassembled WGS sequence"/>
</dbReference>
<evidence type="ECO:0000313" key="2">
    <source>
        <dbReference type="EMBL" id="PWI74078.1"/>
    </source>
</evidence>
<proteinExistence type="predicted"/>
<evidence type="ECO:0000256" key="1">
    <source>
        <dbReference type="SAM" id="MobiDB-lite"/>
    </source>
</evidence>
<name>A0A2U3EHU0_PURLI</name>
<protein>
    <submittedName>
        <fullName evidence="2">Uncharacterized protein</fullName>
    </submittedName>
</protein>
<accession>A0A2U3EHU0</accession>
<feature type="region of interest" description="Disordered" evidence="1">
    <location>
        <begin position="308"/>
        <end position="333"/>
    </location>
</feature>
<gene>
    <name evidence="2" type="ORF">PCL_09354</name>
</gene>
<reference evidence="2 3" key="1">
    <citation type="journal article" date="2016" name="Front. Microbiol.">
        <title>Genome and transcriptome sequences reveal the specific parasitism of the nematophagous Purpureocillium lilacinum 36-1.</title>
        <authorList>
            <person name="Xie J."/>
            <person name="Li S."/>
            <person name="Mo C."/>
            <person name="Xiao X."/>
            <person name="Peng D."/>
            <person name="Wang G."/>
            <person name="Xiao Y."/>
        </authorList>
    </citation>
    <scope>NUCLEOTIDE SEQUENCE [LARGE SCALE GENOMIC DNA]</scope>
    <source>
        <strain evidence="2 3">36-1</strain>
    </source>
</reference>
<organism evidence="2 3">
    <name type="scientific">Purpureocillium lilacinum</name>
    <name type="common">Paecilomyces lilacinus</name>
    <dbReference type="NCBI Taxonomy" id="33203"/>
    <lineage>
        <taxon>Eukaryota</taxon>
        <taxon>Fungi</taxon>
        <taxon>Dikarya</taxon>
        <taxon>Ascomycota</taxon>
        <taxon>Pezizomycotina</taxon>
        <taxon>Sordariomycetes</taxon>
        <taxon>Hypocreomycetidae</taxon>
        <taxon>Hypocreales</taxon>
        <taxon>Ophiocordycipitaceae</taxon>
        <taxon>Purpureocillium</taxon>
    </lineage>
</organism>
<feature type="region of interest" description="Disordered" evidence="1">
    <location>
        <begin position="96"/>
        <end position="130"/>
    </location>
</feature>
<sequence length="333" mass="37076">MHNRKHGTTTERRLFASDFHPGPARYVQLVSRAGIMQSTLLAWQFVCPPWQREEDTNDVNCSIAAYTDESVEHNSMPPSPANYARARWTTMRRLADGTAEVKRQSRRKRVSPFRPAQPAAPPTGAFPRELSSRFMARTRRNLVARNIDPYRPAGCIKVTSMLDDTPPGAAGHCITLSFGLRYDSAVSMRRWRRGTRAAARHGFQRLEEHSRPVKGLDTSSPFPAAGPLAKFPLQAFGDIRVSGLCHGEEAPVRGLGHCIYDVVHVGELELPVAGAAMRPMRRPLRDIRPGVPTPAKAHTYIRVILRRERGTESRAQESSTDVPPLGNLFASTE</sequence>
<evidence type="ECO:0000313" key="3">
    <source>
        <dbReference type="Proteomes" id="UP000245956"/>
    </source>
</evidence>
<dbReference type="EMBL" id="LCWV01000004">
    <property type="protein sequence ID" value="PWI74078.1"/>
    <property type="molecule type" value="Genomic_DNA"/>
</dbReference>
<dbReference type="AlphaFoldDB" id="A0A2U3EHU0"/>